<gene>
    <name evidence="1" type="ORF">Cgig2_018887</name>
</gene>
<evidence type="ECO:0000313" key="2">
    <source>
        <dbReference type="Proteomes" id="UP001153076"/>
    </source>
</evidence>
<dbReference type="Proteomes" id="UP001153076">
    <property type="component" value="Unassembled WGS sequence"/>
</dbReference>
<reference evidence="1" key="1">
    <citation type="submission" date="2022-04" db="EMBL/GenBank/DDBJ databases">
        <title>Carnegiea gigantea Genome sequencing and assembly v2.</title>
        <authorList>
            <person name="Copetti D."/>
            <person name="Sanderson M.J."/>
            <person name="Burquez A."/>
            <person name="Wojciechowski M.F."/>
        </authorList>
    </citation>
    <scope>NUCLEOTIDE SEQUENCE</scope>
    <source>
        <strain evidence="1">SGP5-SGP5p</strain>
        <tissue evidence="1">Aerial part</tissue>
    </source>
</reference>
<proteinExistence type="predicted"/>
<name>A0A9Q1QEV9_9CARY</name>
<accession>A0A9Q1QEV9</accession>
<dbReference type="AlphaFoldDB" id="A0A9Q1QEV9"/>
<organism evidence="1 2">
    <name type="scientific">Carnegiea gigantea</name>
    <dbReference type="NCBI Taxonomy" id="171969"/>
    <lineage>
        <taxon>Eukaryota</taxon>
        <taxon>Viridiplantae</taxon>
        <taxon>Streptophyta</taxon>
        <taxon>Embryophyta</taxon>
        <taxon>Tracheophyta</taxon>
        <taxon>Spermatophyta</taxon>
        <taxon>Magnoliopsida</taxon>
        <taxon>eudicotyledons</taxon>
        <taxon>Gunneridae</taxon>
        <taxon>Pentapetalae</taxon>
        <taxon>Caryophyllales</taxon>
        <taxon>Cactineae</taxon>
        <taxon>Cactaceae</taxon>
        <taxon>Cactoideae</taxon>
        <taxon>Echinocereeae</taxon>
        <taxon>Carnegiea</taxon>
    </lineage>
</organism>
<keyword evidence="2" id="KW-1185">Reference proteome</keyword>
<evidence type="ECO:0000313" key="1">
    <source>
        <dbReference type="EMBL" id="KAJ8438976.1"/>
    </source>
</evidence>
<comment type="caution">
    <text evidence="1">The sequence shown here is derived from an EMBL/GenBank/DDBJ whole genome shotgun (WGS) entry which is preliminary data.</text>
</comment>
<dbReference type="EMBL" id="JAKOGI010000235">
    <property type="protein sequence ID" value="KAJ8438976.1"/>
    <property type="molecule type" value="Genomic_DNA"/>
</dbReference>
<sequence length="207" mass="24328">MDIDIAKPLIRGVRILVDKKPLWIKLGYIKLLDHVYLRCDSYNPQSDEALLQYGEWLRASPLKSRRRSTEAEMREEKKLYLAFKSSNKVRVKLTFNSPNPKQRRHIRVPLDPQGESPSHMLIDGGPWVLDGSEGLALLWERHTNFQFLSASSNHIDSMIRWEREEYTWRFTEIYGDLRYKTLTVESRGLWSFRQMDSLVGAIIEHPV</sequence>
<protein>
    <submittedName>
        <fullName evidence="1">Uncharacterized protein</fullName>
    </submittedName>
</protein>